<dbReference type="InterPro" id="IPR002347">
    <property type="entry name" value="SDR_fam"/>
</dbReference>
<evidence type="ECO:0000256" key="1">
    <source>
        <dbReference type="ARBA" id="ARBA00006484"/>
    </source>
</evidence>
<dbReference type="Pfam" id="PF00106">
    <property type="entry name" value="adh_short"/>
    <property type="match status" value="1"/>
</dbReference>
<dbReference type="EMBL" id="JAXLQG010000001">
    <property type="protein sequence ID" value="KAK5545059.1"/>
    <property type="molecule type" value="Genomic_DNA"/>
</dbReference>
<dbReference type="GO" id="GO:0016491">
    <property type="term" value="F:oxidoreductase activity"/>
    <property type="evidence" value="ECO:0007669"/>
    <property type="project" value="UniProtKB-KW"/>
</dbReference>
<dbReference type="Gene3D" id="3.40.50.720">
    <property type="entry name" value="NAD(P)-binding Rossmann-like Domain"/>
    <property type="match status" value="1"/>
</dbReference>
<evidence type="ECO:0000313" key="5">
    <source>
        <dbReference type="Proteomes" id="UP001345827"/>
    </source>
</evidence>
<accession>A0AAV9QJK1</accession>
<name>A0AAV9QJK1_9PEZI</name>
<dbReference type="Proteomes" id="UP001345827">
    <property type="component" value="Unassembled WGS sequence"/>
</dbReference>
<evidence type="ECO:0000256" key="3">
    <source>
        <dbReference type="ARBA" id="ARBA00023002"/>
    </source>
</evidence>
<protein>
    <submittedName>
        <fullName evidence="4">Uncharacterized protein</fullName>
    </submittedName>
</protein>
<keyword evidence="2" id="KW-0521">NADP</keyword>
<evidence type="ECO:0000256" key="2">
    <source>
        <dbReference type="ARBA" id="ARBA00022857"/>
    </source>
</evidence>
<dbReference type="PANTHER" id="PTHR43180">
    <property type="entry name" value="3-OXOACYL-(ACYL-CARRIER-PROTEIN) REDUCTASE (AFU_ORTHOLOGUE AFUA_6G11210)"/>
    <property type="match status" value="1"/>
</dbReference>
<comment type="caution">
    <text evidence="4">The sequence shown here is derived from an EMBL/GenBank/DDBJ whole genome shotgun (WGS) entry which is preliminary data.</text>
</comment>
<dbReference type="InterPro" id="IPR036291">
    <property type="entry name" value="NAD(P)-bd_dom_sf"/>
</dbReference>
<keyword evidence="3" id="KW-0560">Oxidoreductase</keyword>
<reference evidence="4 5" key="1">
    <citation type="submission" date="2023-06" db="EMBL/GenBank/DDBJ databases">
        <title>Black Yeasts Isolated from many extreme environments.</title>
        <authorList>
            <person name="Coleine C."/>
            <person name="Stajich J.E."/>
            <person name="Selbmann L."/>
        </authorList>
    </citation>
    <scope>NUCLEOTIDE SEQUENCE [LARGE SCALE GENOMIC DNA]</scope>
    <source>
        <strain evidence="4 5">CCFEE 5887</strain>
    </source>
</reference>
<comment type="similarity">
    <text evidence="1">Belongs to the short-chain dehydrogenases/reductases (SDR) family.</text>
</comment>
<dbReference type="SUPFAM" id="SSF51735">
    <property type="entry name" value="NAD(P)-binding Rossmann-fold domains"/>
    <property type="match status" value="1"/>
</dbReference>
<sequence>MPLQPYTNKPVDCSVKPETANLKGKSVIVTGGANGFGESHVRAFAAAGAYVSFGDIDEKKGKALVEELGPHVQFVKCNATSWEDQLSLFEQAIANSPAKSVDIVVANAGITGPDEIFALEDPSAKPTKPTLPILTLNLVGAIYTFKLGQHYFRAQPEGKNRDRCFIFKGSVAGLLDQPGSFQYSVSKFGLRGLMRSARRTSWQEGIRVAYVGPWYTKTTILKPQVIERLVSKGVEFAEVEDCTTAVLRIASDKSINGRSFVIVPRSVAAPGYLDAQMDDFETEPWKSLQGITLAASIRTMDASVQNAQK</sequence>
<keyword evidence="5" id="KW-1185">Reference proteome</keyword>
<gene>
    <name evidence="4" type="ORF">LTR25_000066</name>
</gene>
<dbReference type="PRINTS" id="PR00081">
    <property type="entry name" value="GDHRDH"/>
</dbReference>
<organism evidence="4 5">
    <name type="scientific">Vermiconidia calcicola</name>
    <dbReference type="NCBI Taxonomy" id="1690605"/>
    <lineage>
        <taxon>Eukaryota</taxon>
        <taxon>Fungi</taxon>
        <taxon>Dikarya</taxon>
        <taxon>Ascomycota</taxon>
        <taxon>Pezizomycotina</taxon>
        <taxon>Dothideomycetes</taxon>
        <taxon>Dothideomycetidae</taxon>
        <taxon>Mycosphaerellales</taxon>
        <taxon>Extremaceae</taxon>
        <taxon>Vermiconidia</taxon>
    </lineage>
</organism>
<evidence type="ECO:0000313" key="4">
    <source>
        <dbReference type="EMBL" id="KAK5545059.1"/>
    </source>
</evidence>
<dbReference type="AlphaFoldDB" id="A0AAV9QJK1"/>
<dbReference type="InterPro" id="IPR020904">
    <property type="entry name" value="Sc_DH/Rdtase_CS"/>
</dbReference>
<dbReference type="PROSITE" id="PS00061">
    <property type="entry name" value="ADH_SHORT"/>
    <property type="match status" value="1"/>
</dbReference>
<proteinExistence type="inferred from homology"/>
<dbReference type="PANTHER" id="PTHR43180:SF31">
    <property type="entry name" value="CHAIN DEHYDROGENASE_REDUCTASE, PUTATIVE (AFU_ORTHOLOGUE AFUA_2G16570)-RELATED"/>
    <property type="match status" value="1"/>
</dbReference>